<organism evidence="1">
    <name type="scientific">Alexandrium monilatum</name>
    <dbReference type="NCBI Taxonomy" id="311494"/>
    <lineage>
        <taxon>Eukaryota</taxon>
        <taxon>Sar</taxon>
        <taxon>Alveolata</taxon>
        <taxon>Dinophyceae</taxon>
        <taxon>Gonyaulacales</taxon>
        <taxon>Pyrocystaceae</taxon>
        <taxon>Alexandrium</taxon>
    </lineage>
</organism>
<name>A0A7S4V3U4_9DINO</name>
<sequence>MATSRHLWHAHAERVARARWRRCRRAARRPRPLYQDSSEDALYHRFTRGPVLGPSPAEVGGAEAKAWRALVVAALQGAGGALPWQELRDEVVQRRRQKARESGSIEDESLWAYMALAHIPDAFLSHSDEMVRLVPN</sequence>
<evidence type="ECO:0000313" key="1">
    <source>
        <dbReference type="EMBL" id="CAE4574929.1"/>
    </source>
</evidence>
<proteinExistence type="predicted"/>
<reference evidence="1" key="1">
    <citation type="submission" date="2021-01" db="EMBL/GenBank/DDBJ databases">
        <authorList>
            <person name="Corre E."/>
            <person name="Pelletier E."/>
            <person name="Niang G."/>
            <person name="Scheremetjew M."/>
            <person name="Finn R."/>
            <person name="Kale V."/>
            <person name="Holt S."/>
            <person name="Cochrane G."/>
            <person name="Meng A."/>
            <person name="Brown T."/>
            <person name="Cohen L."/>
        </authorList>
    </citation>
    <scope>NUCLEOTIDE SEQUENCE</scope>
    <source>
        <strain evidence="1">CCMP3105</strain>
    </source>
</reference>
<dbReference type="AlphaFoldDB" id="A0A7S4V3U4"/>
<gene>
    <name evidence="1" type="ORF">AMON00008_LOCUS14548</name>
</gene>
<protein>
    <submittedName>
        <fullName evidence="1">Uncharacterized protein</fullName>
    </submittedName>
</protein>
<accession>A0A7S4V3U4</accession>
<dbReference type="EMBL" id="HBNR01021820">
    <property type="protein sequence ID" value="CAE4574929.1"/>
    <property type="molecule type" value="Transcribed_RNA"/>
</dbReference>